<comment type="similarity">
    <text evidence="6">Belongs to the protein kinase superfamily.</text>
</comment>
<dbReference type="Pfam" id="PF00069">
    <property type="entry name" value="Pkinase"/>
    <property type="match status" value="1"/>
</dbReference>
<dbReference type="PANTHER" id="PTHR46146">
    <property type="entry name" value="SERINE/THREONINE-PROTEIN KINASE-LIKE PROTEIN CCR4"/>
    <property type="match status" value="1"/>
</dbReference>
<protein>
    <recommendedName>
        <fullName evidence="7">Protein kinase domain-containing protein</fullName>
    </recommendedName>
</protein>
<dbReference type="Proteomes" id="UP001054252">
    <property type="component" value="Unassembled WGS sequence"/>
</dbReference>
<proteinExistence type="inferred from homology"/>
<dbReference type="InterPro" id="IPR011009">
    <property type="entry name" value="Kinase-like_dom_sf"/>
</dbReference>
<dbReference type="PROSITE" id="PS50011">
    <property type="entry name" value="PROTEIN_KINASE_DOM"/>
    <property type="match status" value="1"/>
</dbReference>
<accession>A0AAV5KII2</accession>
<evidence type="ECO:0000256" key="2">
    <source>
        <dbReference type="ARBA" id="ARBA00022741"/>
    </source>
</evidence>
<keyword evidence="4 5" id="KW-0067">ATP-binding</keyword>
<feature type="binding site" evidence="5">
    <location>
        <position position="51"/>
    </location>
    <ligand>
        <name>ATP</name>
        <dbReference type="ChEBI" id="CHEBI:30616"/>
    </ligand>
</feature>
<dbReference type="GO" id="GO:0004674">
    <property type="term" value="F:protein serine/threonine kinase activity"/>
    <property type="evidence" value="ECO:0007669"/>
    <property type="project" value="UniProtKB-KW"/>
</dbReference>
<keyword evidence="3" id="KW-0418">Kinase</keyword>
<organism evidence="8 9">
    <name type="scientific">Rubroshorea leprosula</name>
    <dbReference type="NCBI Taxonomy" id="152421"/>
    <lineage>
        <taxon>Eukaryota</taxon>
        <taxon>Viridiplantae</taxon>
        <taxon>Streptophyta</taxon>
        <taxon>Embryophyta</taxon>
        <taxon>Tracheophyta</taxon>
        <taxon>Spermatophyta</taxon>
        <taxon>Magnoliopsida</taxon>
        <taxon>eudicotyledons</taxon>
        <taxon>Gunneridae</taxon>
        <taxon>Pentapetalae</taxon>
        <taxon>rosids</taxon>
        <taxon>malvids</taxon>
        <taxon>Malvales</taxon>
        <taxon>Dipterocarpaceae</taxon>
        <taxon>Rubroshorea</taxon>
    </lineage>
</organism>
<dbReference type="EMBL" id="BPVZ01000065">
    <property type="protein sequence ID" value="GKV24379.1"/>
    <property type="molecule type" value="Genomic_DNA"/>
</dbReference>
<dbReference type="InterPro" id="IPR008271">
    <property type="entry name" value="Ser/Thr_kinase_AS"/>
</dbReference>
<comment type="caution">
    <text evidence="8">The sequence shown here is derived from an EMBL/GenBank/DDBJ whole genome shotgun (WGS) entry which is preliminary data.</text>
</comment>
<evidence type="ECO:0000259" key="7">
    <source>
        <dbReference type="PROSITE" id="PS50011"/>
    </source>
</evidence>
<dbReference type="SUPFAM" id="SSF56112">
    <property type="entry name" value="Protein kinase-like (PK-like)"/>
    <property type="match status" value="1"/>
</dbReference>
<evidence type="ECO:0000256" key="4">
    <source>
        <dbReference type="ARBA" id="ARBA00022840"/>
    </source>
</evidence>
<sequence>MMVDGKEIVEFDYQELVKATEGFSPSRLIGKGSHGTVYKGILQDNKLVAIKRTSINGVDQAHNDNLKKLENEISVLSSLPESSHIVKFLGASHDLGERQNRVLVMEFLPNGSLYELLHVAATPPPWPKRLEVALQVARAVKFLHERNPPVIHRDIKPANILFDSNWDVKLADFGLAVSPGPDPFLPAGTVGYLDPLYITPEKLSTNTDVYSCGVVLLEIISGRKAIDITKAPAPVVEWAIPLIEKQRIVEICDPRTPLPADMLSTVRRLLSMAARCLSSDETLRPSILEIVTAIENSSIEPVRNSVFSSFLQSMIFIRPWQKEVPRCRASCAQKGDITGDASRGKVIIKEVLADMLP</sequence>
<name>A0AAV5KII2_9ROSI</name>
<evidence type="ECO:0000256" key="3">
    <source>
        <dbReference type="ARBA" id="ARBA00022777"/>
    </source>
</evidence>
<evidence type="ECO:0000256" key="1">
    <source>
        <dbReference type="ARBA" id="ARBA00022679"/>
    </source>
</evidence>
<evidence type="ECO:0000256" key="5">
    <source>
        <dbReference type="PROSITE-ProRule" id="PRU10141"/>
    </source>
</evidence>
<reference evidence="8 9" key="1">
    <citation type="journal article" date="2021" name="Commun. Biol.">
        <title>The genome of Shorea leprosula (Dipterocarpaceae) highlights the ecological relevance of drought in aseasonal tropical rainforests.</title>
        <authorList>
            <person name="Ng K.K.S."/>
            <person name="Kobayashi M.J."/>
            <person name="Fawcett J.A."/>
            <person name="Hatakeyama M."/>
            <person name="Paape T."/>
            <person name="Ng C.H."/>
            <person name="Ang C.C."/>
            <person name="Tnah L.H."/>
            <person name="Lee C.T."/>
            <person name="Nishiyama T."/>
            <person name="Sese J."/>
            <person name="O'Brien M.J."/>
            <person name="Copetti D."/>
            <person name="Mohd Noor M.I."/>
            <person name="Ong R.C."/>
            <person name="Putra M."/>
            <person name="Sireger I.Z."/>
            <person name="Indrioko S."/>
            <person name="Kosugi Y."/>
            <person name="Izuno A."/>
            <person name="Isagi Y."/>
            <person name="Lee S.L."/>
            <person name="Shimizu K.K."/>
        </authorList>
    </citation>
    <scope>NUCLEOTIDE SEQUENCE [LARGE SCALE GENOMIC DNA]</scope>
    <source>
        <strain evidence="8">214</strain>
    </source>
</reference>
<keyword evidence="1" id="KW-0808">Transferase</keyword>
<dbReference type="AlphaFoldDB" id="A0AAV5KII2"/>
<dbReference type="GO" id="GO:0005524">
    <property type="term" value="F:ATP binding"/>
    <property type="evidence" value="ECO:0007669"/>
    <property type="project" value="UniProtKB-UniRule"/>
</dbReference>
<evidence type="ECO:0000313" key="8">
    <source>
        <dbReference type="EMBL" id="GKV24379.1"/>
    </source>
</evidence>
<evidence type="ECO:0000256" key="6">
    <source>
        <dbReference type="RuleBase" id="RU000304"/>
    </source>
</evidence>
<keyword evidence="2 5" id="KW-0547">Nucleotide-binding</keyword>
<dbReference type="Gene3D" id="3.30.200.20">
    <property type="entry name" value="Phosphorylase Kinase, domain 1"/>
    <property type="match status" value="1"/>
</dbReference>
<feature type="domain" description="Protein kinase" evidence="7">
    <location>
        <begin position="23"/>
        <end position="299"/>
    </location>
</feature>
<dbReference type="InterPro" id="IPR000719">
    <property type="entry name" value="Prot_kinase_dom"/>
</dbReference>
<dbReference type="Gene3D" id="1.10.510.10">
    <property type="entry name" value="Transferase(Phosphotransferase) domain 1"/>
    <property type="match status" value="1"/>
</dbReference>
<dbReference type="PROSITE" id="PS00107">
    <property type="entry name" value="PROTEIN_KINASE_ATP"/>
    <property type="match status" value="1"/>
</dbReference>
<keyword evidence="9" id="KW-1185">Reference proteome</keyword>
<dbReference type="PROSITE" id="PS00108">
    <property type="entry name" value="PROTEIN_KINASE_ST"/>
    <property type="match status" value="1"/>
</dbReference>
<evidence type="ECO:0000313" key="9">
    <source>
        <dbReference type="Proteomes" id="UP001054252"/>
    </source>
</evidence>
<dbReference type="InterPro" id="IPR017441">
    <property type="entry name" value="Protein_kinase_ATP_BS"/>
</dbReference>
<dbReference type="SMART" id="SM00220">
    <property type="entry name" value="S_TKc"/>
    <property type="match status" value="1"/>
</dbReference>
<keyword evidence="6" id="KW-0723">Serine/threonine-protein kinase</keyword>
<dbReference type="PANTHER" id="PTHR46146:SF23">
    <property type="entry name" value="PROTEIN KINASE DOMAIN-CONTAINING PROTEIN"/>
    <property type="match status" value="1"/>
</dbReference>
<gene>
    <name evidence="8" type="ORF">SLEP1_g33997</name>
</gene>